<name>A0A433A320_9FUNG</name>
<evidence type="ECO:0000256" key="1">
    <source>
        <dbReference type="SAM" id="MobiDB-lite"/>
    </source>
</evidence>
<proteinExistence type="predicted"/>
<sequence>MAAGNECHIPLRQSTHCRRPNFPLLSFLSTTTLPSSGQPSQLFPGITQPGPTTMISQHSQDPVADLS</sequence>
<feature type="non-terminal residue" evidence="2">
    <location>
        <position position="67"/>
    </location>
</feature>
<feature type="compositionally biased region" description="Polar residues" evidence="1">
    <location>
        <begin position="49"/>
        <end position="60"/>
    </location>
</feature>
<accession>A0A433A320</accession>
<dbReference type="Proteomes" id="UP000268093">
    <property type="component" value="Unassembled WGS sequence"/>
</dbReference>
<protein>
    <submittedName>
        <fullName evidence="2">Uncharacterized protein</fullName>
    </submittedName>
</protein>
<evidence type="ECO:0000313" key="3">
    <source>
        <dbReference type="Proteomes" id="UP000268093"/>
    </source>
</evidence>
<keyword evidence="3" id="KW-1185">Reference proteome</keyword>
<feature type="region of interest" description="Disordered" evidence="1">
    <location>
        <begin position="33"/>
        <end position="67"/>
    </location>
</feature>
<evidence type="ECO:0000313" key="2">
    <source>
        <dbReference type="EMBL" id="RUO97091.1"/>
    </source>
</evidence>
<comment type="caution">
    <text evidence="2">The sequence shown here is derived from an EMBL/GenBank/DDBJ whole genome shotgun (WGS) entry which is preliminary data.</text>
</comment>
<dbReference type="EMBL" id="RBNI01018461">
    <property type="protein sequence ID" value="RUO97091.1"/>
    <property type="molecule type" value="Genomic_DNA"/>
</dbReference>
<dbReference type="AlphaFoldDB" id="A0A433A320"/>
<organism evidence="2 3">
    <name type="scientific">Jimgerdemannia flammicorona</name>
    <dbReference type="NCBI Taxonomy" id="994334"/>
    <lineage>
        <taxon>Eukaryota</taxon>
        <taxon>Fungi</taxon>
        <taxon>Fungi incertae sedis</taxon>
        <taxon>Mucoromycota</taxon>
        <taxon>Mucoromycotina</taxon>
        <taxon>Endogonomycetes</taxon>
        <taxon>Endogonales</taxon>
        <taxon>Endogonaceae</taxon>
        <taxon>Jimgerdemannia</taxon>
    </lineage>
</organism>
<reference evidence="2 3" key="1">
    <citation type="journal article" date="2018" name="New Phytol.">
        <title>Phylogenomics of Endogonaceae and evolution of mycorrhizas within Mucoromycota.</title>
        <authorList>
            <person name="Chang Y."/>
            <person name="Desiro A."/>
            <person name="Na H."/>
            <person name="Sandor L."/>
            <person name="Lipzen A."/>
            <person name="Clum A."/>
            <person name="Barry K."/>
            <person name="Grigoriev I.V."/>
            <person name="Martin F.M."/>
            <person name="Stajich J.E."/>
            <person name="Smith M.E."/>
            <person name="Bonito G."/>
            <person name="Spatafora J.W."/>
        </authorList>
    </citation>
    <scope>NUCLEOTIDE SEQUENCE [LARGE SCALE GENOMIC DNA]</scope>
    <source>
        <strain evidence="2 3">GMNB39</strain>
    </source>
</reference>
<gene>
    <name evidence="2" type="ORF">BC936DRAFT_140998</name>
</gene>